<evidence type="ECO:0000256" key="1">
    <source>
        <dbReference type="SAM" id="MobiDB-lite"/>
    </source>
</evidence>
<feature type="compositionally biased region" description="Low complexity" evidence="1">
    <location>
        <begin position="28"/>
        <end position="39"/>
    </location>
</feature>
<dbReference type="Gene3D" id="2.60.40.640">
    <property type="match status" value="1"/>
</dbReference>
<gene>
    <name evidence="2" type="ORF">CYLTODRAFT_426067</name>
</gene>
<protein>
    <recommendedName>
        <fullName evidence="4">Arrestin-like N-terminal domain-containing protein</fullName>
    </recommendedName>
</protein>
<evidence type="ECO:0000313" key="2">
    <source>
        <dbReference type="EMBL" id="KIY63495.1"/>
    </source>
</evidence>
<dbReference type="AlphaFoldDB" id="A0A0D7AZU6"/>
<evidence type="ECO:0000313" key="3">
    <source>
        <dbReference type="Proteomes" id="UP000054007"/>
    </source>
</evidence>
<reference evidence="2 3" key="1">
    <citation type="journal article" date="2015" name="Fungal Genet. Biol.">
        <title>Evolution of novel wood decay mechanisms in Agaricales revealed by the genome sequences of Fistulina hepatica and Cylindrobasidium torrendii.</title>
        <authorList>
            <person name="Floudas D."/>
            <person name="Held B.W."/>
            <person name="Riley R."/>
            <person name="Nagy L.G."/>
            <person name="Koehler G."/>
            <person name="Ransdell A.S."/>
            <person name="Younus H."/>
            <person name="Chow J."/>
            <person name="Chiniquy J."/>
            <person name="Lipzen A."/>
            <person name="Tritt A."/>
            <person name="Sun H."/>
            <person name="Haridas S."/>
            <person name="LaButti K."/>
            <person name="Ohm R.A."/>
            <person name="Kues U."/>
            <person name="Blanchette R.A."/>
            <person name="Grigoriev I.V."/>
            <person name="Minto R.E."/>
            <person name="Hibbett D.S."/>
        </authorList>
    </citation>
    <scope>NUCLEOTIDE SEQUENCE [LARGE SCALE GENOMIC DNA]</scope>
    <source>
        <strain evidence="2 3">FP15055 ss-10</strain>
    </source>
</reference>
<name>A0A0D7AZU6_9AGAR</name>
<dbReference type="InterPro" id="IPR014752">
    <property type="entry name" value="Arrestin-like_C"/>
</dbReference>
<dbReference type="Proteomes" id="UP000054007">
    <property type="component" value="Unassembled WGS sequence"/>
</dbReference>
<evidence type="ECO:0008006" key="4">
    <source>
        <dbReference type="Google" id="ProtNLM"/>
    </source>
</evidence>
<proteinExistence type="predicted"/>
<sequence>MSNPALPPYAASHTPAYTSQPRSHEQRLSISRSLRPRPSGEFVKESRSHNARLRLGRQEQHVELPIYGAGGVVDGIVEAGKPDGITSVEVKIEGRLRVQETGAGGTAHSKLCYESHMLWMKETPTSTPCPPQLPFRFHLPPTFLYLEQTYPLPPTYNVALDGIPGFNGIIEYSVTAVLSRPALPLPFGKNVGNIVVTTPFIYLPRSRPATPLPARLTLSRQGYIPTPDWREHTSVISSKVSSTADIHARLYIPSSRIFSLTESIPVHLIIETSSYAIAQYLPYGPTASFIGNRATRVSLVRQTAADVRHAMISSTKTYMWRVDTIGHSSFTRTGDGPTWLAFDGEISLREDVGVAGFKAGGLSVKDYILFEFAPSDPAHTPFVPTRQLVPVKMTTDPWTADGLGAGRVVLPSPEETEEDVKSGYAF</sequence>
<accession>A0A0D7AZU6</accession>
<dbReference type="EMBL" id="KN880692">
    <property type="protein sequence ID" value="KIY63495.1"/>
    <property type="molecule type" value="Genomic_DNA"/>
</dbReference>
<dbReference type="STRING" id="1314674.A0A0D7AZU6"/>
<feature type="region of interest" description="Disordered" evidence="1">
    <location>
        <begin position="1"/>
        <end position="56"/>
    </location>
</feature>
<keyword evidence="3" id="KW-1185">Reference proteome</keyword>
<dbReference type="OrthoDB" id="3242181at2759"/>
<organism evidence="2 3">
    <name type="scientific">Cylindrobasidium torrendii FP15055 ss-10</name>
    <dbReference type="NCBI Taxonomy" id="1314674"/>
    <lineage>
        <taxon>Eukaryota</taxon>
        <taxon>Fungi</taxon>
        <taxon>Dikarya</taxon>
        <taxon>Basidiomycota</taxon>
        <taxon>Agaricomycotina</taxon>
        <taxon>Agaricomycetes</taxon>
        <taxon>Agaricomycetidae</taxon>
        <taxon>Agaricales</taxon>
        <taxon>Marasmiineae</taxon>
        <taxon>Physalacriaceae</taxon>
        <taxon>Cylindrobasidium</taxon>
    </lineage>
</organism>